<reference evidence="2 3" key="1">
    <citation type="journal article" date="2010" name="Science">
        <title>Genomic comparison of the ants Camponotus floridanus and Harpegnathos saltator.</title>
        <authorList>
            <person name="Bonasio R."/>
            <person name="Zhang G."/>
            <person name="Ye C."/>
            <person name="Mutti N.S."/>
            <person name="Fang X."/>
            <person name="Qin N."/>
            <person name="Donahue G."/>
            <person name="Yang P."/>
            <person name="Li Q."/>
            <person name="Li C."/>
            <person name="Zhang P."/>
            <person name="Huang Z."/>
            <person name="Berger S.L."/>
            <person name="Reinberg D."/>
            <person name="Wang J."/>
            <person name="Liebig J."/>
        </authorList>
    </citation>
    <scope>NUCLEOTIDE SEQUENCE [LARGE SCALE GENOMIC DNA]</scope>
    <source>
        <strain evidence="3">C129</strain>
    </source>
</reference>
<evidence type="ECO:0000313" key="2">
    <source>
        <dbReference type="EMBL" id="EFN64863.1"/>
    </source>
</evidence>
<gene>
    <name evidence="2" type="ORF">EAG_03634</name>
</gene>
<dbReference type="InParanoid" id="E2AP31"/>
<evidence type="ECO:0000313" key="3">
    <source>
        <dbReference type="Proteomes" id="UP000000311"/>
    </source>
</evidence>
<feature type="region of interest" description="Disordered" evidence="1">
    <location>
        <begin position="182"/>
        <end position="206"/>
    </location>
</feature>
<proteinExistence type="predicted"/>
<dbReference type="AlphaFoldDB" id="E2AP31"/>
<accession>E2AP31</accession>
<organism evidence="3">
    <name type="scientific">Camponotus floridanus</name>
    <name type="common">Florida carpenter ant</name>
    <dbReference type="NCBI Taxonomy" id="104421"/>
    <lineage>
        <taxon>Eukaryota</taxon>
        <taxon>Metazoa</taxon>
        <taxon>Ecdysozoa</taxon>
        <taxon>Arthropoda</taxon>
        <taxon>Hexapoda</taxon>
        <taxon>Insecta</taxon>
        <taxon>Pterygota</taxon>
        <taxon>Neoptera</taxon>
        <taxon>Endopterygota</taxon>
        <taxon>Hymenoptera</taxon>
        <taxon>Apocrita</taxon>
        <taxon>Aculeata</taxon>
        <taxon>Formicoidea</taxon>
        <taxon>Formicidae</taxon>
        <taxon>Formicinae</taxon>
        <taxon>Camponotus</taxon>
    </lineage>
</organism>
<name>E2AP31_CAMFO</name>
<dbReference type="EMBL" id="GL441439">
    <property type="protein sequence ID" value="EFN64863.1"/>
    <property type="molecule type" value="Genomic_DNA"/>
</dbReference>
<sequence>MYRVRAIYAKRKSPITGFMEISGRATKRNRKKRNRTTRLQGIETVDIVQRTLLKNFKQRNKYLASIPCKCGILDGIVAKPSVGKNHNCIANIFMKKEKKELERKVNFRRTINSENEIRSFSIKIGRIHASHNPPRMDTTPAHARPVRFSPLCPKEEERRWKTKVTKRKGRGKRNSYPVAFDFREESEGRRHRPANRPGVQHEKPPPWYAQRRMDRITPSRMCSVAMDTAVDTALASATAVHGTLRVARTFARNEGCWVLAIFHLKKSIGIKFMGRDHFSDKTNIYGNMAEHVHRVTGYAYNTT</sequence>
<evidence type="ECO:0000256" key="1">
    <source>
        <dbReference type="SAM" id="MobiDB-lite"/>
    </source>
</evidence>
<protein>
    <submittedName>
        <fullName evidence="2">Uncharacterized protein</fullName>
    </submittedName>
</protein>
<dbReference type="Proteomes" id="UP000000311">
    <property type="component" value="Unassembled WGS sequence"/>
</dbReference>
<keyword evidence="3" id="KW-1185">Reference proteome</keyword>